<dbReference type="FunFam" id="3.30.420.40:FF:000495">
    <property type="entry name" value="Heat shock protein 4b"/>
    <property type="match status" value="1"/>
</dbReference>
<dbReference type="Gene3D" id="2.60.34.10">
    <property type="entry name" value="Substrate Binding Domain Of DNAk, Chain A, domain 1"/>
    <property type="match status" value="1"/>
</dbReference>
<dbReference type="Gene3D" id="3.30.30.30">
    <property type="match status" value="1"/>
</dbReference>
<feature type="compositionally biased region" description="Polar residues" evidence="4">
    <location>
        <begin position="798"/>
        <end position="815"/>
    </location>
</feature>
<dbReference type="OrthoDB" id="434160at2759"/>
<feature type="compositionally biased region" description="Polar residues" evidence="4">
    <location>
        <begin position="501"/>
        <end position="513"/>
    </location>
</feature>
<dbReference type="CDD" id="cd10228">
    <property type="entry name" value="ASKHA_NBD_HSP70_HSPA4_like"/>
    <property type="match status" value="1"/>
</dbReference>
<keyword evidence="6" id="KW-1185">Reference proteome</keyword>
<evidence type="ECO:0000256" key="4">
    <source>
        <dbReference type="SAM" id="MobiDB-lite"/>
    </source>
</evidence>
<evidence type="ECO:0000313" key="5">
    <source>
        <dbReference type="EMBL" id="GFU18228.1"/>
    </source>
</evidence>
<keyword evidence="2" id="KW-0547">Nucleotide-binding</keyword>
<evidence type="ECO:0000256" key="3">
    <source>
        <dbReference type="ARBA" id="ARBA00022840"/>
    </source>
</evidence>
<dbReference type="InterPro" id="IPR029048">
    <property type="entry name" value="HSP70_C_sf"/>
</dbReference>
<dbReference type="FunFam" id="3.90.640.10:FF:000004">
    <property type="entry name" value="Heat shock 70 kDa protein 4"/>
    <property type="match status" value="1"/>
</dbReference>
<dbReference type="Proteomes" id="UP000887013">
    <property type="component" value="Unassembled WGS sequence"/>
</dbReference>
<dbReference type="GO" id="GO:0140662">
    <property type="term" value="F:ATP-dependent protein folding chaperone"/>
    <property type="evidence" value="ECO:0007669"/>
    <property type="project" value="InterPro"/>
</dbReference>
<dbReference type="GO" id="GO:0005634">
    <property type="term" value="C:nucleus"/>
    <property type="evidence" value="ECO:0007669"/>
    <property type="project" value="TreeGrafter"/>
</dbReference>
<dbReference type="FunFam" id="1.20.1270.10:FF:000002">
    <property type="entry name" value="Heat shock 70 kDa protein 4"/>
    <property type="match status" value="1"/>
</dbReference>
<feature type="compositionally biased region" description="Polar residues" evidence="4">
    <location>
        <begin position="829"/>
        <end position="840"/>
    </location>
</feature>
<feature type="compositionally biased region" description="Basic and acidic residues" evidence="4">
    <location>
        <begin position="514"/>
        <end position="526"/>
    </location>
</feature>
<keyword evidence="5" id="KW-0346">Stress response</keyword>
<keyword evidence="3" id="KW-0067">ATP-binding</keyword>
<evidence type="ECO:0000313" key="6">
    <source>
        <dbReference type="Proteomes" id="UP000887013"/>
    </source>
</evidence>
<sequence>MSVIGIDFGNENCYIAVARAGGIETIANEYSQRSTPTYVAFGEKTRDLGVTAKNKQITNLKNTLFSFKRLIGRKYKDPVIQSEMQYVPFLTCELPNGDVGVKVNYLQEECVFTVPQVMAMMFTKLKEIAESNLRIKVQDCVVSVPVYYTDVERRAILNSAEIAGLNVLRLMNEPTAVALAYGFYKQDLTEKPKNVVFVDLGSASLQATAVAFTNGKLKILGSTWNRNLGGRDFDNVLVRHFVKEFNEKYKLDILSNNRAVIRLLQECEKLKKQMSANSLELPLNIECFMNDKDVSGRMKREVFETLSEQLLQLIEYTLVKLLHDTHLKPDDIDSVQVVGGSSRIPAFKSLIQKVFGKEPSTTLNQDEAVARGCALQCAMLSPTFKVRDFAITDIQPYPLKIVYKAVKTEDDVETEIFPAFHPAPFSRLLTFYRTEPFTVEVHYADKTLPVGDLRLGSFTVLNINPTPEGDNIKVKVKARINIHGIASLSSATMVEKVNVVPNEQQENSHSTDNSTRESENKPKSEEAMESENENAPQPPPNGEISSEEMNEEKQSNNKQENEKKEPEQKKSKNLVKTIELPIKSDVPSLSKDELNNLIEKEAKMIMQDKMEKEKADAKNAVEEYVYDFRGKLSAELEKFVTDQERNQIKQILEDTEDWLYDEGEDQQKSVYVQKLDYLKKHGDPVLFRYTEWEQRPAALNALGSSLQLVLKAIQSYEAKCQYAHIDKEDMMKVKSVWEQKDQWHGQYLQPLAKLQPHQDPPVTVAAIKKEKEDLEGQVWPILSKPKPKVEPPAEEKNVNGQPQTDSEMHDTSNPSEKAAKSQLSDEKACNQSHPENMETN</sequence>
<dbReference type="InterPro" id="IPR029047">
    <property type="entry name" value="HSP70_peptide-bd_sf"/>
</dbReference>
<gene>
    <name evidence="5" type="primary">HSPA4L</name>
    <name evidence="5" type="ORF">NPIL_384911</name>
</gene>
<organism evidence="5 6">
    <name type="scientific">Nephila pilipes</name>
    <name type="common">Giant wood spider</name>
    <name type="synonym">Nephila maculata</name>
    <dbReference type="NCBI Taxonomy" id="299642"/>
    <lineage>
        <taxon>Eukaryota</taxon>
        <taxon>Metazoa</taxon>
        <taxon>Ecdysozoa</taxon>
        <taxon>Arthropoda</taxon>
        <taxon>Chelicerata</taxon>
        <taxon>Arachnida</taxon>
        <taxon>Araneae</taxon>
        <taxon>Araneomorphae</taxon>
        <taxon>Entelegynae</taxon>
        <taxon>Araneoidea</taxon>
        <taxon>Nephilidae</taxon>
        <taxon>Nephila</taxon>
    </lineage>
</organism>
<evidence type="ECO:0000256" key="2">
    <source>
        <dbReference type="ARBA" id="ARBA00022741"/>
    </source>
</evidence>
<dbReference type="SUPFAM" id="SSF100920">
    <property type="entry name" value="Heat shock protein 70kD (HSP70), peptide-binding domain"/>
    <property type="match status" value="1"/>
</dbReference>
<feature type="region of interest" description="Disordered" evidence="4">
    <location>
        <begin position="776"/>
        <end position="840"/>
    </location>
</feature>
<feature type="compositionally biased region" description="Basic and acidic residues" evidence="4">
    <location>
        <begin position="551"/>
        <end position="570"/>
    </location>
</feature>
<evidence type="ECO:0000256" key="1">
    <source>
        <dbReference type="ARBA" id="ARBA00007381"/>
    </source>
</evidence>
<dbReference type="GO" id="GO:0005829">
    <property type="term" value="C:cytosol"/>
    <property type="evidence" value="ECO:0007669"/>
    <property type="project" value="TreeGrafter"/>
</dbReference>
<dbReference type="SUPFAM" id="SSF53067">
    <property type="entry name" value="Actin-like ATPase domain"/>
    <property type="match status" value="2"/>
</dbReference>
<dbReference type="PRINTS" id="PR00301">
    <property type="entry name" value="HEATSHOCK70"/>
</dbReference>
<dbReference type="Pfam" id="PF00012">
    <property type="entry name" value="HSP70"/>
    <property type="match status" value="2"/>
</dbReference>
<dbReference type="PANTHER" id="PTHR45639">
    <property type="entry name" value="HSC70CB, ISOFORM G-RELATED"/>
    <property type="match status" value="1"/>
</dbReference>
<dbReference type="AlphaFoldDB" id="A0A8X6QJP9"/>
<proteinExistence type="inferred from homology"/>
<dbReference type="PANTHER" id="PTHR45639:SF4">
    <property type="entry name" value="HSC70CB, ISOFORM G"/>
    <property type="match status" value="1"/>
</dbReference>
<accession>A0A8X6QJP9</accession>
<dbReference type="GO" id="GO:0005524">
    <property type="term" value="F:ATP binding"/>
    <property type="evidence" value="ECO:0007669"/>
    <property type="project" value="UniProtKB-KW"/>
</dbReference>
<dbReference type="SUPFAM" id="SSF100934">
    <property type="entry name" value="Heat shock protein 70kD (HSP70), C-terminal subdomain"/>
    <property type="match status" value="1"/>
</dbReference>
<dbReference type="EMBL" id="BMAW01126774">
    <property type="protein sequence ID" value="GFU18228.1"/>
    <property type="molecule type" value="Genomic_DNA"/>
</dbReference>
<name>A0A8X6QJP9_NEPPI</name>
<dbReference type="FunFam" id="3.30.420.40:FF:000171">
    <property type="entry name" value="Heat shock 70 kDa protein 4"/>
    <property type="match status" value="1"/>
</dbReference>
<dbReference type="InterPro" id="IPR043129">
    <property type="entry name" value="ATPase_NBD"/>
</dbReference>
<comment type="similarity">
    <text evidence="1">Belongs to the heat shock protein 70 family.</text>
</comment>
<reference evidence="5" key="1">
    <citation type="submission" date="2020-08" db="EMBL/GenBank/DDBJ databases">
        <title>Multicomponent nature underlies the extraordinary mechanical properties of spider dragline silk.</title>
        <authorList>
            <person name="Kono N."/>
            <person name="Nakamura H."/>
            <person name="Mori M."/>
            <person name="Yoshida Y."/>
            <person name="Ohtoshi R."/>
            <person name="Malay A.D."/>
            <person name="Moran D.A.P."/>
            <person name="Tomita M."/>
            <person name="Numata K."/>
            <person name="Arakawa K."/>
        </authorList>
    </citation>
    <scope>NUCLEOTIDE SEQUENCE</scope>
</reference>
<feature type="compositionally biased region" description="Basic and acidic residues" evidence="4">
    <location>
        <begin position="787"/>
        <end position="797"/>
    </location>
</feature>
<dbReference type="InterPro" id="IPR013126">
    <property type="entry name" value="Hsp_70_fam"/>
</dbReference>
<feature type="compositionally biased region" description="Basic and acidic residues" evidence="4">
    <location>
        <begin position="817"/>
        <end position="828"/>
    </location>
</feature>
<dbReference type="Gene3D" id="1.20.1270.10">
    <property type="match status" value="1"/>
</dbReference>
<dbReference type="FunFam" id="3.30.30.30:FF:000002">
    <property type="entry name" value="Heat shock 70 kDa protein 4"/>
    <property type="match status" value="1"/>
</dbReference>
<dbReference type="Gene3D" id="3.90.640.10">
    <property type="entry name" value="Actin, Chain A, domain 4"/>
    <property type="match status" value="1"/>
</dbReference>
<comment type="caution">
    <text evidence="5">The sequence shown here is derived from an EMBL/GenBank/DDBJ whole genome shotgun (WGS) entry which is preliminary data.</text>
</comment>
<dbReference type="Gene3D" id="3.30.420.40">
    <property type="match status" value="2"/>
</dbReference>
<protein>
    <submittedName>
        <fullName evidence="5">Heat shock 70 kDa protein 4L</fullName>
    </submittedName>
</protein>
<feature type="region of interest" description="Disordered" evidence="4">
    <location>
        <begin position="501"/>
        <end position="576"/>
    </location>
</feature>